<keyword evidence="2" id="KW-1185">Reference proteome</keyword>
<dbReference type="EMBL" id="JANPWB010000013">
    <property type="protein sequence ID" value="KAJ1109130.1"/>
    <property type="molecule type" value="Genomic_DNA"/>
</dbReference>
<dbReference type="Proteomes" id="UP001066276">
    <property type="component" value="Chromosome 9"/>
</dbReference>
<organism evidence="1 2">
    <name type="scientific">Pleurodeles waltl</name>
    <name type="common">Iberian ribbed newt</name>
    <dbReference type="NCBI Taxonomy" id="8319"/>
    <lineage>
        <taxon>Eukaryota</taxon>
        <taxon>Metazoa</taxon>
        <taxon>Chordata</taxon>
        <taxon>Craniata</taxon>
        <taxon>Vertebrata</taxon>
        <taxon>Euteleostomi</taxon>
        <taxon>Amphibia</taxon>
        <taxon>Batrachia</taxon>
        <taxon>Caudata</taxon>
        <taxon>Salamandroidea</taxon>
        <taxon>Salamandridae</taxon>
        <taxon>Pleurodelinae</taxon>
        <taxon>Pleurodeles</taxon>
    </lineage>
</organism>
<evidence type="ECO:0000313" key="1">
    <source>
        <dbReference type="EMBL" id="KAJ1109130.1"/>
    </source>
</evidence>
<proteinExistence type="predicted"/>
<dbReference type="AlphaFoldDB" id="A0AAV7N8T3"/>
<comment type="caution">
    <text evidence="1">The sequence shown here is derived from an EMBL/GenBank/DDBJ whole genome shotgun (WGS) entry which is preliminary data.</text>
</comment>
<reference evidence="1" key="1">
    <citation type="journal article" date="2022" name="bioRxiv">
        <title>Sequencing and chromosome-scale assembly of the giantPleurodeles waltlgenome.</title>
        <authorList>
            <person name="Brown T."/>
            <person name="Elewa A."/>
            <person name="Iarovenko S."/>
            <person name="Subramanian E."/>
            <person name="Araus A.J."/>
            <person name="Petzold A."/>
            <person name="Susuki M."/>
            <person name="Suzuki K.-i.T."/>
            <person name="Hayashi T."/>
            <person name="Toyoda A."/>
            <person name="Oliveira C."/>
            <person name="Osipova E."/>
            <person name="Leigh N.D."/>
            <person name="Simon A."/>
            <person name="Yun M.H."/>
        </authorList>
    </citation>
    <scope>NUCLEOTIDE SEQUENCE</scope>
    <source>
        <strain evidence="1">20211129_DDA</strain>
        <tissue evidence="1">Liver</tissue>
    </source>
</reference>
<name>A0AAV7N8T3_PLEWA</name>
<protein>
    <submittedName>
        <fullName evidence="1">Uncharacterized protein</fullName>
    </submittedName>
</protein>
<gene>
    <name evidence="1" type="ORF">NDU88_006495</name>
</gene>
<accession>A0AAV7N8T3</accession>
<evidence type="ECO:0000313" key="2">
    <source>
        <dbReference type="Proteomes" id="UP001066276"/>
    </source>
</evidence>
<sequence length="144" mass="15789">MLLRVFCQDGTTPDSQGKRNSGKYENWTENYANPSPHPLTVDGIGSLQSGLVNRYEGLTPTAEELLASIQGSRVALAGKMDLIAFEINHLRMDLRKVADQTTAVEDYVNVLKQEVKSLRARVAGLKCSATYMQDVLRTMGGDLG</sequence>